<evidence type="ECO:0000256" key="3">
    <source>
        <dbReference type="ARBA" id="ARBA00022840"/>
    </source>
</evidence>
<evidence type="ECO:0000313" key="6">
    <source>
        <dbReference type="EMBL" id="MBJ8349788.1"/>
    </source>
</evidence>
<dbReference type="AlphaFoldDB" id="A0A934UDL3"/>
<keyword evidence="5" id="KW-0460">Magnesium</keyword>
<feature type="binding site" evidence="4">
    <location>
        <position position="54"/>
    </location>
    <ligand>
        <name>substrate</name>
    </ligand>
</feature>
<dbReference type="Proteomes" id="UP000644875">
    <property type="component" value="Unassembled WGS sequence"/>
</dbReference>
<keyword evidence="6" id="KW-0436">Ligase</keyword>
<comment type="catalytic activity">
    <reaction evidence="5">
        <text>(6S)-5-formyl-5,6,7,8-tetrahydrofolate + ATP = (6R)-5,10-methenyltetrahydrofolate + ADP + phosphate</text>
        <dbReference type="Rhea" id="RHEA:10488"/>
        <dbReference type="ChEBI" id="CHEBI:30616"/>
        <dbReference type="ChEBI" id="CHEBI:43474"/>
        <dbReference type="ChEBI" id="CHEBI:57455"/>
        <dbReference type="ChEBI" id="CHEBI:57457"/>
        <dbReference type="ChEBI" id="CHEBI:456216"/>
        <dbReference type="EC" id="6.3.3.2"/>
    </reaction>
</comment>
<dbReference type="EC" id="6.3.3.2" evidence="5"/>
<dbReference type="InterPro" id="IPR037171">
    <property type="entry name" value="NagB/RpiA_transferase-like"/>
</dbReference>
<sequence>MTKKLWRQEMIAQLKQQDPLLKMQTDQQLLEQLMTLKDYKEAKTIATYLSFDFEYNTSLVIDQAYKDGKRVLVPKIMSKGEMIFVPYDENDLSLSSFGVREPNSHQAILKNEIDLIHVPGLIFNHKGYRIGYGGGFYDRYLKDYEGATVATIYQYQLREFDPESHDIAIREVLIDETNDKRLSSY</sequence>
<dbReference type="PIRSF" id="PIRSF006806">
    <property type="entry name" value="FTHF_cligase"/>
    <property type="match status" value="1"/>
</dbReference>
<dbReference type="GO" id="GO:0005524">
    <property type="term" value="F:ATP binding"/>
    <property type="evidence" value="ECO:0007669"/>
    <property type="project" value="UniProtKB-KW"/>
</dbReference>
<feature type="binding site" evidence="4">
    <location>
        <begin position="3"/>
        <end position="7"/>
    </location>
    <ligand>
        <name>ATP</name>
        <dbReference type="ChEBI" id="CHEBI:30616"/>
    </ligand>
</feature>
<accession>A0A934UDL3</accession>
<gene>
    <name evidence="6" type="ORF">JHK64_03960</name>
</gene>
<keyword evidence="7" id="KW-1185">Reference proteome</keyword>
<dbReference type="EMBL" id="JAENBP010000004">
    <property type="protein sequence ID" value="MBJ8349788.1"/>
    <property type="molecule type" value="Genomic_DNA"/>
</dbReference>
<comment type="similarity">
    <text evidence="1 5">Belongs to the 5-formyltetrahydrofolate cyclo-ligase family.</text>
</comment>
<dbReference type="NCBIfam" id="TIGR02727">
    <property type="entry name" value="MTHFS_bact"/>
    <property type="match status" value="1"/>
</dbReference>
<feature type="binding site" evidence="4">
    <location>
        <position position="49"/>
    </location>
    <ligand>
        <name>substrate</name>
    </ligand>
</feature>
<keyword evidence="3 4" id="KW-0067">ATP-binding</keyword>
<keyword evidence="2 4" id="KW-0547">Nucleotide-binding</keyword>
<dbReference type="SUPFAM" id="SSF100950">
    <property type="entry name" value="NagB/RpiA/CoA transferase-like"/>
    <property type="match status" value="1"/>
</dbReference>
<dbReference type="GO" id="GO:0009396">
    <property type="term" value="P:folic acid-containing compound biosynthetic process"/>
    <property type="evidence" value="ECO:0007669"/>
    <property type="project" value="TreeGrafter"/>
</dbReference>
<dbReference type="InterPro" id="IPR024185">
    <property type="entry name" value="FTHF_cligase-like_sf"/>
</dbReference>
<protein>
    <recommendedName>
        <fullName evidence="5">5-formyltetrahydrofolate cyclo-ligase</fullName>
        <ecNumber evidence="5">6.3.3.2</ecNumber>
    </recommendedName>
</protein>
<comment type="caution">
    <text evidence="6">The sequence shown here is derived from an EMBL/GenBank/DDBJ whole genome shotgun (WGS) entry which is preliminary data.</text>
</comment>
<reference evidence="6 7" key="1">
    <citation type="journal article" date="2021" name="Int. J. Syst. Evol. Microbiol.">
        <title>Streptococcus vicugnae sp. nov., isolated from faeces of alpacas (Vicugna pacos) and cattle (Bos taurus), Streptococcus zalophi sp. nov., and Streptococcus pacificus sp. nov., isolated from respiratory tract of California sea lions (Zalophus californianus).</title>
        <authorList>
            <person name="Volokhov D.V."/>
            <person name="Zagorodnyaya T.A."/>
            <person name="Shen Z."/>
            <person name="Blom J."/>
            <person name="Furtak V.A."/>
            <person name="Eisenberg T."/>
            <person name="Fan P."/>
            <person name="Jeong K.C."/>
            <person name="Gao Y."/>
            <person name="Zhang S."/>
            <person name="Amselle M."/>
        </authorList>
    </citation>
    <scope>NUCLEOTIDE SEQUENCE [LARGE SCALE GENOMIC DNA]</scope>
    <source>
        <strain evidence="7">CSL7508-lung</strain>
    </source>
</reference>
<comment type="cofactor">
    <cofactor evidence="5">
        <name>Mg(2+)</name>
        <dbReference type="ChEBI" id="CHEBI:18420"/>
    </cofactor>
</comment>
<dbReference type="Gene3D" id="3.40.50.10420">
    <property type="entry name" value="NagB/RpiA/CoA transferase-like"/>
    <property type="match status" value="1"/>
</dbReference>
<dbReference type="InterPro" id="IPR002698">
    <property type="entry name" value="FTHF_cligase"/>
</dbReference>
<evidence type="ECO:0000313" key="7">
    <source>
        <dbReference type="Proteomes" id="UP000644875"/>
    </source>
</evidence>
<evidence type="ECO:0000256" key="4">
    <source>
        <dbReference type="PIRSR" id="PIRSR006806-1"/>
    </source>
</evidence>
<keyword evidence="5" id="KW-0479">Metal-binding</keyword>
<dbReference type="GO" id="GO:0046872">
    <property type="term" value="F:metal ion binding"/>
    <property type="evidence" value="ECO:0007669"/>
    <property type="project" value="UniProtKB-KW"/>
</dbReference>
<name>A0A934UDL3_9STRE</name>
<proteinExistence type="inferred from homology"/>
<dbReference type="PANTHER" id="PTHR23407:SF1">
    <property type="entry name" value="5-FORMYLTETRAHYDROFOLATE CYCLO-LIGASE"/>
    <property type="match status" value="1"/>
</dbReference>
<organism evidence="6 7">
    <name type="scientific">Streptococcus zalophi</name>
    <dbReference type="NCBI Taxonomy" id="640031"/>
    <lineage>
        <taxon>Bacteria</taxon>
        <taxon>Bacillati</taxon>
        <taxon>Bacillota</taxon>
        <taxon>Bacilli</taxon>
        <taxon>Lactobacillales</taxon>
        <taxon>Streptococcaceae</taxon>
        <taxon>Streptococcus</taxon>
    </lineage>
</organism>
<feature type="binding site" evidence="4">
    <location>
        <begin position="129"/>
        <end position="137"/>
    </location>
    <ligand>
        <name>ATP</name>
        <dbReference type="ChEBI" id="CHEBI:30616"/>
    </ligand>
</feature>
<evidence type="ECO:0000256" key="1">
    <source>
        <dbReference type="ARBA" id="ARBA00010638"/>
    </source>
</evidence>
<evidence type="ECO:0000256" key="2">
    <source>
        <dbReference type="ARBA" id="ARBA00022741"/>
    </source>
</evidence>
<dbReference type="Pfam" id="PF01812">
    <property type="entry name" value="5-FTHF_cyc-lig"/>
    <property type="match status" value="1"/>
</dbReference>
<dbReference type="GO" id="GO:0030272">
    <property type="term" value="F:5-formyltetrahydrofolate cyclo-ligase activity"/>
    <property type="evidence" value="ECO:0007669"/>
    <property type="project" value="UniProtKB-EC"/>
</dbReference>
<evidence type="ECO:0000256" key="5">
    <source>
        <dbReference type="RuleBase" id="RU361279"/>
    </source>
</evidence>
<dbReference type="GO" id="GO:0035999">
    <property type="term" value="P:tetrahydrofolate interconversion"/>
    <property type="evidence" value="ECO:0007669"/>
    <property type="project" value="TreeGrafter"/>
</dbReference>
<dbReference type="PANTHER" id="PTHR23407">
    <property type="entry name" value="ATPASE INHIBITOR/5-FORMYLTETRAHYDROFOLATE CYCLO-LIGASE"/>
    <property type="match status" value="1"/>
</dbReference>
<dbReference type="RefSeq" id="WP_199567710.1">
    <property type="nucleotide sequence ID" value="NZ_JAENBP010000004.1"/>
</dbReference>